<keyword evidence="7" id="KW-0378">Hydrolase</keyword>
<gene>
    <name evidence="14" type="ORF">Micbo1qcDRAFT_163765</name>
</gene>
<proteinExistence type="inferred from homology"/>
<reference evidence="15" key="1">
    <citation type="submission" date="2016-02" db="EMBL/GenBank/DDBJ databases">
        <title>Draft genome sequence of Microdochium bolleyi, a fungal endophyte of beachgrass.</title>
        <authorList>
            <consortium name="DOE Joint Genome Institute"/>
            <person name="David A.S."/>
            <person name="May G."/>
            <person name="Haridas S."/>
            <person name="Lim J."/>
            <person name="Wang M."/>
            <person name="Labutti K."/>
            <person name="Lipzen A."/>
            <person name="Barry K."/>
            <person name="Grigoriev I.V."/>
        </authorList>
    </citation>
    <scope>NUCLEOTIDE SEQUENCE [LARGE SCALE GENOMIC DNA]</scope>
    <source>
        <strain evidence="15">J235TASD1</strain>
    </source>
</reference>
<dbReference type="InterPro" id="IPR000675">
    <property type="entry name" value="Cutinase/axe"/>
</dbReference>
<evidence type="ECO:0000256" key="3">
    <source>
        <dbReference type="ARBA" id="ARBA00013095"/>
    </source>
</evidence>
<dbReference type="InterPro" id="IPR043579">
    <property type="entry name" value="CUTINASE_2"/>
</dbReference>
<dbReference type="InterPro" id="IPR029058">
    <property type="entry name" value="AB_hydrolase_fold"/>
</dbReference>
<dbReference type="PANTHER" id="PTHR48250">
    <property type="entry name" value="CUTINASE 2-RELATED"/>
    <property type="match status" value="1"/>
</dbReference>
<dbReference type="EMBL" id="KQ964251">
    <property type="protein sequence ID" value="KXJ91039.1"/>
    <property type="molecule type" value="Genomic_DNA"/>
</dbReference>
<evidence type="ECO:0000256" key="11">
    <source>
        <dbReference type="PIRSR" id="PIRSR611150-1"/>
    </source>
</evidence>
<feature type="disulfide bond" evidence="12">
    <location>
        <begin position="40"/>
        <end position="117"/>
    </location>
</feature>
<evidence type="ECO:0000256" key="1">
    <source>
        <dbReference type="ARBA" id="ARBA00004613"/>
    </source>
</evidence>
<keyword evidence="15" id="KW-1185">Reference proteome</keyword>
<feature type="active site" evidence="11">
    <location>
        <position position="183"/>
    </location>
</feature>
<keyword evidence="5" id="KW-0964">Secreted</keyword>
<feature type="active site" description="Nucleophile" evidence="11">
    <location>
        <position position="128"/>
    </location>
</feature>
<comment type="similarity">
    <text evidence="2">Belongs to the cutinase family.</text>
</comment>
<dbReference type="Pfam" id="PF01083">
    <property type="entry name" value="Cutinase"/>
    <property type="match status" value="1"/>
</dbReference>
<dbReference type="PROSITE" id="PS00931">
    <property type="entry name" value="CUTINASE_2"/>
    <property type="match status" value="1"/>
</dbReference>
<evidence type="ECO:0000256" key="12">
    <source>
        <dbReference type="PIRSR" id="PIRSR611150-2"/>
    </source>
</evidence>
<evidence type="ECO:0000256" key="8">
    <source>
        <dbReference type="ARBA" id="ARBA00023026"/>
    </source>
</evidence>
<evidence type="ECO:0000256" key="10">
    <source>
        <dbReference type="ARBA" id="ARBA00034045"/>
    </source>
</evidence>
<dbReference type="STRING" id="196109.A0A136J1S8"/>
<feature type="signal peptide" evidence="13">
    <location>
        <begin position="1"/>
        <end position="16"/>
    </location>
</feature>
<keyword evidence="4" id="KW-0719">Serine esterase</keyword>
<dbReference type="InterPro" id="IPR011150">
    <property type="entry name" value="Cutinase_monf"/>
</dbReference>
<comment type="subcellular location">
    <subcellularLocation>
        <location evidence="1">Secreted</location>
    </subcellularLocation>
</comment>
<evidence type="ECO:0000256" key="13">
    <source>
        <dbReference type="SAM" id="SignalP"/>
    </source>
</evidence>
<keyword evidence="6 13" id="KW-0732">Signal</keyword>
<dbReference type="Gene3D" id="3.40.50.1820">
    <property type="entry name" value="alpha/beta hydrolase"/>
    <property type="match status" value="1"/>
</dbReference>
<dbReference type="GO" id="GO:0005576">
    <property type="term" value="C:extracellular region"/>
    <property type="evidence" value="ECO:0007669"/>
    <property type="project" value="UniProtKB-SubCell"/>
</dbReference>
<protein>
    <recommendedName>
        <fullName evidence="3">cutinase</fullName>
        <ecNumber evidence="3">3.1.1.74</ecNumber>
    </recommendedName>
</protein>
<dbReference type="GO" id="GO:0016052">
    <property type="term" value="P:carbohydrate catabolic process"/>
    <property type="evidence" value="ECO:0007669"/>
    <property type="project" value="TreeGrafter"/>
</dbReference>
<organism evidence="14 15">
    <name type="scientific">Microdochium bolleyi</name>
    <dbReference type="NCBI Taxonomy" id="196109"/>
    <lineage>
        <taxon>Eukaryota</taxon>
        <taxon>Fungi</taxon>
        <taxon>Dikarya</taxon>
        <taxon>Ascomycota</taxon>
        <taxon>Pezizomycotina</taxon>
        <taxon>Sordariomycetes</taxon>
        <taxon>Xylariomycetidae</taxon>
        <taxon>Xylariales</taxon>
        <taxon>Microdochiaceae</taxon>
        <taxon>Microdochium</taxon>
    </lineage>
</organism>
<feature type="chain" id="PRO_5007293376" description="cutinase" evidence="13">
    <location>
        <begin position="17"/>
        <end position="218"/>
    </location>
</feature>
<evidence type="ECO:0000256" key="6">
    <source>
        <dbReference type="ARBA" id="ARBA00022729"/>
    </source>
</evidence>
<dbReference type="GO" id="GO:0050525">
    <property type="term" value="F:cutinase activity"/>
    <property type="evidence" value="ECO:0007669"/>
    <property type="project" value="UniProtKB-EC"/>
</dbReference>
<feature type="active site" description="Proton donor/acceptor" evidence="11">
    <location>
        <position position="196"/>
    </location>
</feature>
<comment type="catalytic activity">
    <reaction evidence="10">
        <text>cutin + H2O = cutin monomers.</text>
        <dbReference type="EC" id="3.1.1.74"/>
    </reaction>
</comment>
<dbReference type="PANTHER" id="PTHR48250:SF3">
    <property type="entry name" value="CUTINASE 1-RELATED"/>
    <property type="match status" value="1"/>
</dbReference>
<dbReference type="SUPFAM" id="SSF53474">
    <property type="entry name" value="alpha/beta-Hydrolases"/>
    <property type="match status" value="1"/>
</dbReference>
<evidence type="ECO:0000256" key="7">
    <source>
        <dbReference type="ARBA" id="ARBA00022801"/>
    </source>
</evidence>
<name>A0A136J1S8_9PEZI</name>
<dbReference type="OrthoDB" id="3225429at2759"/>
<dbReference type="AlphaFoldDB" id="A0A136J1S8"/>
<feature type="disulfide bond" evidence="12">
    <location>
        <begin position="179"/>
        <end position="186"/>
    </location>
</feature>
<evidence type="ECO:0000256" key="4">
    <source>
        <dbReference type="ARBA" id="ARBA00022487"/>
    </source>
</evidence>
<keyword evidence="9 12" id="KW-1015">Disulfide bond</keyword>
<sequence>MKTFFSVLVAAAAVVASPVGLDNRQLGGRTTLNEFTTGGCKDVIFLFARGSTEVGNMGTVCGPPTSDGIKSALGRNSVATEGINYRAALATNALPGGADPAGIREMSNLLVKANADCPNSKIVVAGYSQGAALVHRAVEDQPQAIKEQIVAAVTYGDTQNLQDRGQIPNFPKEKTLVICNTGDLVCSGTLIIAAPHLTYGRRADEAVQFITQKVNAAA</sequence>
<evidence type="ECO:0000256" key="9">
    <source>
        <dbReference type="ARBA" id="ARBA00023157"/>
    </source>
</evidence>
<dbReference type="PRINTS" id="PR00129">
    <property type="entry name" value="CUTINASE"/>
</dbReference>
<dbReference type="InParanoid" id="A0A136J1S8"/>
<evidence type="ECO:0000313" key="14">
    <source>
        <dbReference type="EMBL" id="KXJ91039.1"/>
    </source>
</evidence>
<dbReference type="Proteomes" id="UP000070501">
    <property type="component" value="Unassembled WGS sequence"/>
</dbReference>
<keyword evidence="8" id="KW-0843">Virulence</keyword>
<dbReference type="SMART" id="SM01110">
    <property type="entry name" value="Cutinase"/>
    <property type="match status" value="1"/>
</dbReference>
<dbReference type="EC" id="3.1.1.74" evidence="3"/>
<evidence type="ECO:0000256" key="2">
    <source>
        <dbReference type="ARBA" id="ARBA00007534"/>
    </source>
</evidence>
<evidence type="ECO:0000313" key="15">
    <source>
        <dbReference type="Proteomes" id="UP000070501"/>
    </source>
</evidence>
<evidence type="ECO:0000256" key="5">
    <source>
        <dbReference type="ARBA" id="ARBA00022525"/>
    </source>
</evidence>
<dbReference type="FunFam" id="3.40.50.1820:FF:000235">
    <property type="entry name" value="Cutinase 1"/>
    <property type="match status" value="1"/>
</dbReference>
<accession>A0A136J1S8</accession>